<dbReference type="STRING" id="443144.GM21_3777"/>
<dbReference type="HOGENOM" id="CLU_143551_2_0_7"/>
<dbReference type="OrthoDB" id="573272at2"/>
<evidence type="ECO:0000313" key="1">
    <source>
        <dbReference type="EMBL" id="ACT19796.1"/>
    </source>
</evidence>
<sequence>MKYAHVPLMKARSDPFQELLLRLAQRFRQAILRSNPRASRLASLRDFPNGACGDASLLLAKYLQVNGCGRSHYVLGKRNGRTHAWLQLGDFTIDITADQFDDQNAGVIVSADSAWHSSFHGKIQNVADLCLYDQRSAFELTTAYKAITACL</sequence>
<organism evidence="1">
    <name type="scientific">Geobacter sp. (strain M21)</name>
    <dbReference type="NCBI Taxonomy" id="443144"/>
    <lineage>
        <taxon>Bacteria</taxon>
        <taxon>Pseudomonadati</taxon>
        <taxon>Thermodesulfobacteriota</taxon>
        <taxon>Desulfuromonadia</taxon>
        <taxon>Geobacterales</taxon>
        <taxon>Geobacteraceae</taxon>
        <taxon>Geobacter</taxon>
    </lineage>
</organism>
<dbReference type="AlphaFoldDB" id="C6E7D6"/>
<dbReference type="eggNOG" id="ENOG50335RW">
    <property type="taxonomic scope" value="Bacteria"/>
</dbReference>
<accession>C6E7D6</accession>
<gene>
    <name evidence="1" type="ordered locus">GM21_3777</name>
</gene>
<name>C6E7D6_GEOSM</name>
<reference evidence="1" key="1">
    <citation type="submission" date="2009-07" db="EMBL/GenBank/DDBJ databases">
        <title>Complete sequence of Geobacter sp. M21.</title>
        <authorList>
            <consortium name="US DOE Joint Genome Institute"/>
            <person name="Lucas S."/>
            <person name="Copeland A."/>
            <person name="Lapidus A."/>
            <person name="Glavina del Rio T."/>
            <person name="Dalin E."/>
            <person name="Tice H."/>
            <person name="Bruce D."/>
            <person name="Goodwin L."/>
            <person name="Pitluck S."/>
            <person name="Saunders E."/>
            <person name="Brettin T."/>
            <person name="Detter J.C."/>
            <person name="Han C."/>
            <person name="Larimer F."/>
            <person name="Land M."/>
            <person name="Hauser L."/>
            <person name="Kyrpides N."/>
            <person name="Ovchinnikova G."/>
            <person name="Lovley D."/>
        </authorList>
    </citation>
    <scope>NUCLEOTIDE SEQUENCE [LARGE SCALE GENOMIC DNA]</scope>
    <source>
        <strain evidence="1">M21</strain>
    </source>
</reference>
<dbReference type="EMBL" id="CP001661">
    <property type="protein sequence ID" value="ACT19796.1"/>
    <property type="molecule type" value="Genomic_DNA"/>
</dbReference>
<protein>
    <submittedName>
        <fullName evidence="1">Uncharacterized protein</fullName>
    </submittedName>
</protein>
<proteinExistence type="predicted"/>
<dbReference type="KEGG" id="gem:GM21_3777"/>